<protein>
    <submittedName>
        <fullName evidence="1">Uncharacterized protein</fullName>
    </submittedName>
</protein>
<comment type="caution">
    <text evidence="1">The sequence shown here is derived from an EMBL/GenBank/DDBJ whole genome shotgun (WGS) entry which is preliminary data.</text>
</comment>
<name>A0ACB9W9B0_CHAAC</name>
<dbReference type="Proteomes" id="UP001057452">
    <property type="component" value="Chromosome 17"/>
</dbReference>
<keyword evidence="2" id="KW-1185">Reference proteome</keyword>
<gene>
    <name evidence="1" type="ORF">KUCAC02_018721</name>
</gene>
<evidence type="ECO:0000313" key="2">
    <source>
        <dbReference type="Proteomes" id="UP001057452"/>
    </source>
</evidence>
<organism evidence="1 2">
    <name type="scientific">Chaenocephalus aceratus</name>
    <name type="common">Blackfin icefish</name>
    <name type="synonym">Chaenichthys aceratus</name>
    <dbReference type="NCBI Taxonomy" id="36190"/>
    <lineage>
        <taxon>Eukaryota</taxon>
        <taxon>Metazoa</taxon>
        <taxon>Chordata</taxon>
        <taxon>Craniata</taxon>
        <taxon>Vertebrata</taxon>
        <taxon>Euteleostomi</taxon>
        <taxon>Actinopterygii</taxon>
        <taxon>Neopterygii</taxon>
        <taxon>Teleostei</taxon>
        <taxon>Neoteleostei</taxon>
        <taxon>Acanthomorphata</taxon>
        <taxon>Eupercaria</taxon>
        <taxon>Perciformes</taxon>
        <taxon>Notothenioidei</taxon>
        <taxon>Channichthyidae</taxon>
        <taxon>Chaenocephalus</taxon>
    </lineage>
</organism>
<evidence type="ECO:0000313" key="1">
    <source>
        <dbReference type="EMBL" id="KAI4809865.1"/>
    </source>
</evidence>
<reference evidence="1" key="1">
    <citation type="submission" date="2022-05" db="EMBL/GenBank/DDBJ databases">
        <title>Chromosome-level genome of Chaenocephalus aceratus.</title>
        <authorList>
            <person name="Park H."/>
        </authorList>
    </citation>
    <scope>NUCLEOTIDE SEQUENCE</scope>
    <source>
        <strain evidence="1">KU_202001</strain>
    </source>
</reference>
<sequence>MFVRSKEDKKAVFPNFILSSNILLVCSEMKYLGHYISDDLTDDKDIHRQRCKLYAQAHILMRKFHKCSVDVKVSLFKAFCTPLYTAHLWSNYKAHLWSNYKAHLWSNYKAHLWSNYKAHLWSNYKAHLWSNYKAHLWSNYKAHLWSNYKAHLWSNFKAHLWLTTRLEACTN</sequence>
<accession>A0ACB9W9B0</accession>
<dbReference type="EMBL" id="CM043801">
    <property type="protein sequence ID" value="KAI4809865.1"/>
    <property type="molecule type" value="Genomic_DNA"/>
</dbReference>
<proteinExistence type="predicted"/>